<feature type="binding site" evidence="2">
    <location>
        <position position="445"/>
    </location>
    <ligand>
        <name>Mn(2+)</name>
        <dbReference type="ChEBI" id="CHEBI:29035"/>
        <label>2</label>
    </ligand>
</feature>
<dbReference type="GO" id="GO:0016787">
    <property type="term" value="F:hydrolase activity"/>
    <property type="evidence" value="ECO:0007669"/>
    <property type="project" value="UniProtKB-UniRule"/>
</dbReference>
<feature type="binding site" evidence="2">
    <location>
        <position position="355"/>
    </location>
    <ligand>
        <name>Mn(2+)</name>
        <dbReference type="ChEBI" id="CHEBI:29035"/>
        <label>2</label>
    </ligand>
</feature>
<keyword evidence="3" id="KW-1133">Transmembrane helix</keyword>
<dbReference type="InterPro" id="IPR038763">
    <property type="entry name" value="DHH_sf"/>
</dbReference>
<dbReference type="GO" id="GO:0005886">
    <property type="term" value="C:plasma membrane"/>
    <property type="evidence" value="ECO:0007669"/>
    <property type="project" value="UniProtKB-SubCell"/>
</dbReference>
<dbReference type="InterPro" id="IPR000160">
    <property type="entry name" value="GGDEF_dom"/>
</dbReference>
<dbReference type="EMBL" id="DVJP01000020">
    <property type="protein sequence ID" value="HIS75651.1"/>
    <property type="molecule type" value="Genomic_DNA"/>
</dbReference>
<dbReference type="GO" id="GO:0046872">
    <property type="term" value="F:metal ion binding"/>
    <property type="evidence" value="ECO:0007669"/>
    <property type="project" value="UniProtKB-KW"/>
</dbReference>
<dbReference type="SUPFAM" id="SSF55073">
    <property type="entry name" value="Nucleotide cyclase"/>
    <property type="match status" value="1"/>
</dbReference>
<comment type="function">
    <text evidence="1">Has phosphodiesterase (PDE) activity against cyclic-di-AMP (c-di-AMP).</text>
</comment>
<keyword evidence="2" id="KW-0464">Manganese</keyword>
<comment type="catalytic activity">
    <reaction evidence="1">
        <text>3',3'-c-di-AMP + H2O = 5'-O-phosphonoadenylyl-(3'-&gt;5')-adenosine + H(+)</text>
        <dbReference type="Rhea" id="RHEA:54420"/>
        <dbReference type="ChEBI" id="CHEBI:15377"/>
        <dbReference type="ChEBI" id="CHEBI:15378"/>
        <dbReference type="ChEBI" id="CHEBI:71500"/>
        <dbReference type="ChEBI" id="CHEBI:138171"/>
    </reaction>
</comment>
<evidence type="ECO:0000256" key="2">
    <source>
        <dbReference type="PIRSR" id="PIRSR026583-50"/>
    </source>
</evidence>
<gene>
    <name evidence="5" type="ORF">IAB51_02470</name>
</gene>
<evidence type="ECO:0000256" key="1">
    <source>
        <dbReference type="PIRNR" id="PIRNR026583"/>
    </source>
</evidence>
<evidence type="ECO:0000313" key="6">
    <source>
        <dbReference type="Proteomes" id="UP000824002"/>
    </source>
</evidence>
<dbReference type="Gene3D" id="3.10.310.30">
    <property type="match status" value="1"/>
</dbReference>
<reference evidence="5" key="2">
    <citation type="journal article" date="2021" name="PeerJ">
        <title>Extensive microbial diversity within the chicken gut microbiome revealed by metagenomics and culture.</title>
        <authorList>
            <person name="Gilroy R."/>
            <person name="Ravi A."/>
            <person name="Getino M."/>
            <person name="Pursley I."/>
            <person name="Horton D.L."/>
            <person name="Alikhan N.F."/>
            <person name="Baker D."/>
            <person name="Gharbi K."/>
            <person name="Hall N."/>
            <person name="Watson M."/>
            <person name="Adriaenssens E.M."/>
            <person name="Foster-Nyarko E."/>
            <person name="Jarju S."/>
            <person name="Secka A."/>
            <person name="Antonio M."/>
            <person name="Oren A."/>
            <person name="Chaudhuri R.R."/>
            <person name="La Ragione R."/>
            <person name="Hildebrand F."/>
            <person name="Pallen M.J."/>
        </authorList>
    </citation>
    <scope>NUCLEOTIDE SEQUENCE</scope>
    <source>
        <strain evidence="5">CHK199-13235</strain>
    </source>
</reference>
<keyword evidence="2" id="KW-0479">Metal-binding</keyword>
<dbReference type="AlphaFoldDB" id="A0A9D1JYX9"/>
<dbReference type="Gene3D" id="3.30.70.270">
    <property type="match status" value="1"/>
</dbReference>
<dbReference type="SUPFAM" id="SSF64182">
    <property type="entry name" value="DHH phosphoesterases"/>
    <property type="match status" value="1"/>
</dbReference>
<reference evidence="5" key="1">
    <citation type="submission" date="2020-10" db="EMBL/GenBank/DDBJ databases">
        <authorList>
            <person name="Gilroy R."/>
        </authorList>
    </citation>
    <scope>NUCLEOTIDE SEQUENCE</scope>
    <source>
        <strain evidence="5">CHK199-13235</strain>
    </source>
</reference>
<evidence type="ECO:0000256" key="3">
    <source>
        <dbReference type="SAM" id="Phobius"/>
    </source>
</evidence>
<dbReference type="SMART" id="SM00267">
    <property type="entry name" value="GGDEF"/>
    <property type="match status" value="1"/>
</dbReference>
<evidence type="ECO:0000259" key="4">
    <source>
        <dbReference type="PROSITE" id="PS50887"/>
    </source>
</evidence>
<dbReference type="PROSITE" id="PS50887">
    <property type="entry name" value="GGDEF"/>
    <property type="match status" value="1"/>
</dbReference>
<organism evidence="5 6">
    <name type="scientific">Candidatus Merdivicinus excrementipullorum</name>
    <dbReference type="NCBI Taxonomy" id="2840867"/>
    <lineage>
        <taxon>Bacteria</taxon>
        <taxon>Bacillati</taxon>
        <taxon>Bacillota</taxon>
        <taxon>Clostridia</taxon>
        <taxon>Eubacteriales</taxon>
        <taxon>Oscillospiraceae</taxon>
        <taxon>Oscillospiraceae incertae sedis</taxon>
        <taxon>Candidatus Merdivicinus</taxon>
    </lineage>
</organism>
<dbReference type="InterPro" id="IPR001667">
    <property type="entry name" value="DDH_dom"/>
</dbReference>
<feature type="binding site" evidence="2">
    <location>
        <position position="421"/>
    </location>
    <ligand>
        <name>Mn(2+)</name>
        <dbReference type="ChEBI" id="CHEBI:29035"/>
        <label>2</label>
    </ligand>
</feature>
<dbReference type="Pfam" id="PF24898">
    <property type="entry name" value="GGDEF_GdpP"/>
    <property type="match status" value="1"/>
</dbReference>
<name>A0A9D1JYX9_9FIRM</name>
<feature type="transmembrane region" description="Helical" evidence="3">
    <location>
        <begin position="12"/>
        <end position="30"/>
    </location>
</feature>
<feature type="domain" description="GGDEF" evidence="4">
    <location>
        <begin position="177"/>
        <end position="306"/>
    </location>
</feature>
<comment type="subcellular location">
    <subcellularLocation>
        <location evidence="1">Cell membrane</location>
    </subcellularLocation>
</comment>
<keyword evidence="1" id="KW-1003">Cell membrane</keyword>
<feature type="binding site" evidence="2">
    <location>
        <position position="353"/>
    </location>
    <ligand>
        <name>Mn(2+)</name>
        <dbReference type="ChEBI" id="CHEBI:29035"/>
        <label>1</label>
    </ligand>
</feature>
<dbReference type="PANTHER" id="PTHR47618:SF2">
    <property type="entry name" value="CYCLIC-DI-AMP PHOSPHODIESTERASE GDPP"/>
    <property type="match status" value="1"/>
</dbReference>
<proteinExistence type="inferred from homology"/>
<keyword evidence="1" id="KW-0378">Hydrolase</keyword>
<protein>
    <recommendedName>
        <fullName evidence="1">Cyclic-di-AMP phosphodiesterase</fullName>
        <ecNumber evidence="1">3.1.4.-</ecNumber>
    </recommendedName>
</protein>
<dbReference type="GO" id="GO:0003676">
    <property type="term" value="F:nucleic acid binding"/>
    <property type="evidence" value="ECO:0007669"/>
    <property type="project" value="UniProtKB-UniRule"/>
</dbReference>
<dbReference type="Gene3D" id="3.30.450.20">
    <property type="entry name" value="PAS domain"/>
    <property type="match status" value="1"/>
</dbReference>
<dbReference type="FunFam" id="3.90.1640.10:FF:000002">
    <property type="entry name" value="Cyclic-di-AMP phosphodiesterase"/>
    <property type="match status" value="1"/>
</dbReference>
<dbReference type="Pfam" id="PF02272">
    <property type="entry name" value="DHHA1"/>
    <property type="match status" value="1"/>
</dbReference>
<dbReference type="InterPro" id="IPR014528">
    <property type="entry name" value="GdpP/PdeA"/>
</dbReference>
<dbReference type="Pfam" id="PF01368">
    <property type="entry name" value="DHH"/>
    <property type="match status" value="1"/>
</dbReference>
<comment type="caution">
    <text evidence="5">The sequence shown here is derived from an EMBL/GenBank/DDBJ whole genome shotgun (WGS) entry which is preliminary data.</text>
</comment>
<dbReference type="InterPro" id="IPR043128">
    <property type="entry name" value="Rev_trsase/Diguanyl_cyclase"/>
</dbReference>
<keyword evidence="1 3" id="KW-0472">Membrane</keyword>
<feature type="binding site" evidence="2">
    <location>
        <position position="349"/>
    </location>
    <ligand>
        <name>Mn(2+)</name>
        <dbReference type="ChEBI" id="CHEBI:29035"/>
        <label>1</label>
    </ligand>
</feature>
<sequence length="657" mass="72989">MKNKRIDSLKICLILLSAFSLILAGVSWFIHPVVCYIAFPAAGAAAGFAIWQILHIQSRLQTLLERAASQLTTSQRRFLQEFPLPILIVTGDREIIWYSDKFRENVSGQELFGFNLNRLTQEKLGDLCGPEGREICCGGKWFRVYGTRKTENAVELCTLYFVSIDKLHKEAELYAQTRPSVMLIMLDNYGEVMQHAKESEKSRILGAIDSTLEDFISSMTTSFIKRYDGDKFLIVTEERHLEKIVEGRFKILDDIRKIQTDGNVPVTLSIGVGRGEPTLAQSEASARQALDMALGRGGDQAAIKNQSMYEFYGGVSKGVEKRTKVKTRIVANALSELIQNADRVLVMGHKFGDLDCVGAAVGLAYAIRTIGKQADVVIDRDKTLAKILVDMVTGEGCGNLFTDPTEALYSITEDTLLIVCDTHTVNLVESAEVYSRCKTVVVIDHHRKMVNHIDNAVIFYHEPYASSASEMVTELIQYMGDNCRINTVVAQALLSGIMLDTRNFVLRTGVRTFEAAAYLRRIGADTITVRKLFSSTMDSYQRRSRIVSAAQIYKKCAVAESDFYSDDMRIVAPQAADELLGIDGVDGSFVLYEKDGTISISARSMGAINVQIIMESLGGGGHQTMAATQIRGVEMEKVKQQLLEAIDKYYETHPQSS</sequence>
<evidence type="ECO:0000313" key="5">
    <source>
        <dbReference type="EMBL" id="HIS75651.1"/>
    </source>
</evidence>
<comment type="similarity">
    <text evidence="1">Belongs to the GdpP/PdeA phosphodiesterase family.</text>
</comment>
<dbReference type="PIRSF" id="PIRSF026583">
    <property type="entry name" value="YybT"/>
    <property type="match status" value="1"/>
</dbReference>
<dbReference type="InterPro" id="IPR029787">
    <property type="entry name" value="Nucleotide_cyclase"/>
</dbReference>
<dbReference type="InterPro" id="IPR003156">
    <property type="entry name" value="DHHA1_dom"/>
</dbReference>
<feature type="binding site" evidence="2">
    <location>
        <position position="500"/>
    </location>
    <ligand>
        <name>Mn(2+)</name>
        <dbReference type="ChEBI" id="CHEBI:29035"/>
        <label>2</label>
    </ligand>
</feature>
<dbReference type="PANTHER" id="PTHR47618">
    <property type="entry name" value="BIFUNCTIONAL OLIGORIBONUCLEASE AND PAP PHOSPHATASE NRNA"/>
    <property type="match status" value="1"/>
</dbReference>
<dbReference type="EC" id="3.1.4.-" evidence="1"/>
<dbReference type="Proteomes" id="UP000824002">
    <property type="component" value="Unassembled WGS sequence"/>
</dbReference>
<feature type="binding site" evidence="2">
    <location>
        <position position="421"/>
    </location>
    <ligand>
        <name>Mn(2+)</name>
        <dbReference type="ChEBI" id="CHEBI:29035"/>
        <label>1</label>
    </ligand>
</feature>
<dbReference type="InterPro" id="IPR051319">
    <property type="entry name" value="Oligoribo/pAp-PDE_c-di-AMP_PDE"/>
</dbReference>
<comment type="cofactor">
    <cofactor evidence="2">
        <name>Mn(2+)</name>
        <dbReference type="ChEBI" id="CHEBI:29035"/>
    </cofactor>
    <text evidence="2">For phosphodiesterase activity, probably binds 2 Mn(2+) per subunit.</text>
</comment>
<dbReference type="Gene3D" id="3.90.1640.10">
    <property type="entry name" value="inorganic pyrophosphatase (n-terminal core)"/>
    <property type="match status" value="1"/>
</dbReference>
<keyword evidence="3" id="KW-0812">Transmembrane</keyword>
<accession>A0A9D1JYX9</accession>